<dbReference type="GO" id="GO:0005829">
    <property type="term" value="C:cytosol"/>
    <property type="evidence" value="ECO:0007669"/>
    <property type="project" value="UniProtKB-ARBA"/>
</dbReference>
<proteinExistence type="predicted"/>
<feature type="domain" description="CSD" evidence="3">
    <location>
        <begin position="2"/>
        <end position="67"/>
    </location>
</feature>
<evidence type="ECO:0000256" key="2">
    <source>
        <dbReference type="SAM" id="Phobius"/>
    </source>
</evidence>
<accession>A0A1N6YIJ7</accession>
<dbReference type="InterPro" id="IPR052069">
    <property type="entry name" value="Ca-reg_mRNA-binding_domain"/>
</dbReference>
<dbReference type="CDD" id="cd04458">
    <property type="entry name" value="CSP_CDS"/>
    <property type="match status" value="1"/>
</dbReference>
<evidence type="ECO:0000259" key="3">
    <source>
        <dbReference type="PROSITE" id="PS51857"/>
    </source>
</evidence>
<dbReference type="GO" id="GO:0043488">
    <property type="term" value="P:regulation of mRNA stability"/>
    <property type="evidence" value="ECO:0007669"/>
    <property type="project" value="TreeGrafter"/>
</dbReference>
<dbReference type="PANTHER" id="PTHR12962:SF1">
    <property type="entry name" value="COLD SHOCK DOMAIN-CONTAINING PROTEIN CG9705"/>
    <property type="match status" value="1"/>
</dbReference>
<evidence type="ECO:0000313" key="4">
    <source>
        <dbReference type="EMBL" id="SIR14380.1"/>
    </source>
</evidence>
<dbReference type="InterPro" id="IPR002059">
    <property type="entry name" value="CSP_DNA-bd"/>
</dbReference>
<gene>
    <name evidence="4" type="ORF">SAMN05421546_2478</name>
</gene>
<dbReference type="PROSITE" id="PS51857">
    <property type="entry name" value="CSD_2"/>
    <property type="match status" value="1"/>
</dbReference>
<feature type="transmembrane region" description="Helical" evidence="2">
    <location>
        <begin position="81"/>
        <end position="99"/>
    </location>
</feature>
<keyword evidence="2" id="KW-1133">Transmembrane helix</keyword>
<dbReference type="OrthoDB" id="72963at2"/>
<dbReference type="InterPro" id="IPR010718">
    <property type="entry name" value="DUF1294"/>
</dbReference>
<dbReference type="SUPFAM" id="SSF50249">
    <property type="entry name" value="Nucleic acid-binding proteins"/>
    <property type="match status" value="1"/>
</dbReference>
<dbReference type="PANTHER" id="PTHR12962">
    <property type="entry name" value="CALCIUM-REGULATED HEAT STABLE PROTEIN CRHSP-24-RELATED"/>
    <property type="match status" value="1"/>
</dbReference>
<dbReference type="EMBL" id="FTLW01000009">
    <property type="protein sequence ID" value="SIR14380.1"/>
    <property type="molecule type" value="Genomic_DNA"/>
</dbReference>
<organism evidence="4 5">
    <name type="scientific">Solilutibacter tolerans</name>
    <dbReference type="NCBI Taxonomy" id="1604334"/>
    <lineage>
        <taxon>Bacteria</taxon>
        <taxon>Pseudomonadati</taxon>
        <taxon>Pseudomonadota</taxon>
        <taxon>Gammaproteobacteria</taxon>
        <taxon>Lysobacterales</taxon>
        <taxon>Lysobacteraceae</taxon>
        <taxon>Solilutibacter</taxon>
    </lineage>
</organism>
<feature type="transmembrane region" description="Helical" evidence="2">
    <location>
        <begin position="171"/>
        <end position="189"/>
    </location>
</feature>
<dbReference type="AlphaFoldDB" id="A0A1N6YIJ7"/>
<dbReference type="STRING" id="1604334.SAMN05421546_2478"/>
<dbReference type="InterPro" id="IPR011129">
    <property type="entry name" value="CSD"/>
</dbReference>
<evidence type="ECO:0000313" key="5">
    <source>
        <dbReference type="Proteomes" id="UP000241788"/>
    </source>
</evidence>
<dbReference type="Pfam" id="PF06961">
    <property type="entry name" value="DUF1294"/>
    <property type="match status" value="1"/>
</dbReference>
<evidence type="ECO:0000256" key="1">
    <source>
        <dbReference type="ARBA" id="ARBA00022553"/>
    </source>
</evidence>
<dbReference type="InterPro" id="IPR012340">
    <property type="entry name" value="NA-bd_OB-fold"/>
</dbReference>
<dbReference type="Pfam" id="PF00313">
    <property type="entry name" value="CSD"/>
    <property type="match status" value="1"/>
</dbReference>
<keyword evidence="1" id="KW-0597">Phosphoprotein</keyword>
<keyword evidence="2" id="KW-0812">Transmembrane</keyword>
<reference evidence="5" key="1">
    <citation type="submission" date="2017-01" db="EMBL/GenBank/DDBJ databases">
        <authorList>
            <person name="Varghese N."/>
            <person name="Submissions S."/>
        </authorList>
    </citation>
    <scope>NUCLEOTIDE SEQUENCE [LARGE SCALE GENOMIC DNA]</scope>
    <source>
        <strain evidence="5">UM1</strain>
    </source>
</reference>
<name>A0A1N6YIJ7_9GAMM</name>
<keyword evidence="5" id="KW-1185">Reference proteome</keyword>
<sequence>MRQVGRIQDWNDDKGFGFAVPHGGGPKVFVHISAFQFGSNRPKNGDLISYDLSTDDRGRPRATNTRFAGQRIETKSAPTRLPRKALGLIAMAIIGSLAALHKIPWLVAGTYALVSGLSYLAYALDKSSAEHSSRRTPESTLHFLDLIGGWPGALIAQQQFRHKTVKTSFQTTFWLTVIINIALVGWLVSSGTIERFVA</sequence>
<dbReference type="RefSeq" id="WP_076588670.1">
    <property type="nucleotide sequence ID" value="NZ_FTLW01000009.1"/>
</dbReference>
<dbReference type="Gene3D" id="2.40.50.140">
    <property type="entry name" value="Nucleic acid-binding proteins"/>
    <property type="match status" value="1"/>
</dbReference>
<dbReference type="GO" id="GO:0003730">
    <property type="term" value="F:mRNA 3'-UTR binding"/>
    <property type="evidence" value="ECO:0007669"/>
    <property type="project" value="TreeGrafter"/>
</dbReference>
<protein>
    <submittedName>
        <fullName evidence="4">Uncharacterized membrane protein YsdA, DUF1294 family</fullName>
    </submittedName>
</protein>
<dbReference type="SMART" id="SM00357">
    <property type="entry name" value="CSP"/>
    <property type="match status" value="1"/>
</dbReference>
<keyword evidence="2" id="KW-0472">Membrane</keyword>
<dbReference type="Proteomes" id="UP000241788">
    <property type="component" value="Unassembled WGS sequence"/>
</dbReference>